<dbReference type="KEGG" id="nsh:GXM_04782"/>
<sequence length="46" mass="5531">MDSKPLTLKLRPGIRDKLRSIPNWQSELRDVIEVWLQEKLDQIEQD</sequence>
<dbReference type="Proteomes" id="UP000326678">
    <property type="component" value="Chromosome Gxm1"/>
</dbReference>
<evidence type="ECO:0000313" key="2">
    <source>
        <dbReference type="Proteomes" id="UP000326678"/>
    </source>
</evidence>
<name>A0A5P8W3S0_9NOSO</name>
<evidence type="ECO:0008006" key="3">
    <source>
        <dbReference type="Google" id="ProtNLM"/>
    </source>
</evidence>
<proteinExistence type="predicted"/>
<organism evidence="1 2">
    <name type="scientific">Nostoc sphaeroides CCNUC1</name>
    <dbReference type="NCBI Taxonomy" id="2653204"/>
    <lineage>
        <taxon>Bacteria</taxon>
        <taxon>Bacillati</taxon>
        <taxon>Cyanobacteriota</taxon>
        <taxon>Cyanophyceae</taxon>
        <taxon>Nostocales</taxon>
        <taxon>Nostocaceae</taxon>
        <taxon>Nostoc</taxon>
    </lineage>
</organism>
<evidence type="ECO:0000313" key="1">
    <source>
        <dbReference type="EMBL" id="QFS47292.1"/>
    </source>
</evidence>
<accession>A0A5P8W3S0</accession>
<protein>
    <recommendedName>
        <fullName evidence="3">Arc family DNA-binding protein</fullName>
    </recommendedName>
</protein>
<dbReference type="EMBL" id="CP045226">
    <property type="protein sequence ID" value="QFS47292.1"/>
    <property type="molecule type" value="Genomic_DNA"/>
</dbReference>
<reference evidence="1 2" key="1">
    <citation type="submission" date="2019-10" db="EMBL/GenBank/DDBJ databases">
        <title>Genomic and transcriptomic insights into the perfect genentic adaptation of a filamentous nitrogen-fixing cyanobacterium to rice fields.</title>
        <authorList>
            <person name="Chen Z."/>
        </authorList>
    </citation>
    <scope>NUCLEOTIDE SEQUENCE [LARGE SCALE GENOMIC DNA]</scope>
    <source>
        <strain evidence="1">CCNUC1</strain>
    </source>
</reference>
<dbReference type="AlphaFoldDB" id="A0A5P8W3S0"/>
<gene>
    <name evidence="1" type="ORF">GXM_04782</name>
</gene>
<keyword evidence="2" id="KW-1185">Reference proteome</keyword>